<evidence type="ECO:0000313" key="2">
    <source>
        <dbReference type="Proteomes" id="UP001596222"/>
    </source>
</evidence>
<dbReference type="RefSeq" id="WP_382049219.1">
    <property type="nucleotide sequence ID" value="NZ_JBHSKJ010000022.1"/>
</dbReference>
<dbReference type="EMBL" id="JBHSKJ010000022">
    <property type="protein sequence ID" value="MFC5148976.1"/>
    <property type="molecule type" value="Genomic_DNA"/>
</dbReference>
<sequence>MPPDAEVGEVVDQLRRALHTIECRELGPEASTQRFGQFADLGGDRRVIFLDPDGLLARHPEHGELHALLGAVQRRGPAVDVTLAATRG</sequence>
<organism evidence="1 2">
    <name type="scientific">Streptomyces aureoversilis</name>
    <dbReference type="NCBI Taxonomy" id="67277"/>
    <lineage>
        <taxon>Bacteria</taxon>
        <taxon>Bacillati</taxon>
        <taxon>Actinomycetota</taxon>
        <taxon>Actinomycetes</taxon>
        <taxon>Kitasatosporales</taxon>
        <taxon>Streptomycetaceae</taxon>
        <taxon>Streptomyces</taxon>
    </lineage>
</organism>
<proteinExistence type="predicted"/>
<keyword evidence="2" id="KW-1185">Reference proteome</keyword>
<evidence type="ECO:0000313" key="1">
    <source>
        <dbReference type="EMBL" id="MFC5148976.1"/>
    </source>
</evidence>
<gene>
    <name evidence="1" type="ORF">ACFPP6_30360</name>
</gene>
<dbReference type="Proteomes" id="UP001596222">
    <property type="component" value="Unassembled WGS sequence"/>
</dbReference>
<accession>A0ABW0A5F8</accession>
<protein>
    <submittedName>
        <fullName evidence="1">Uncharacterized protein</fullName>
    </submittedName>
</protein>
<reference evidence="2" key="1">
    <citation type="journal article" date="2019" name="Int. J. Syst. Evol. Microbiol.">
        <title>The Global Catalogue of Microorganisms (GCM) 10K type strain sequencing project: providing services to taxonomists for standard genome sequencing and annotation.</title>
        <authorList>
            <consortium name="The Broad Institute Genomics Platform"/>
            <consortium name="The Broad Institute Genome Sequencing Center for Infectious Disease"/>
            <person name="Wu L."/>
            <person name="Ma J."/>
        </authorList>
    </citation>
    <scope>NUCLEOTIDE SEQUENCE [LARGE SCALE GENOMIC DNA]</scope>
    <source>
        <strain evidence="2">CGMCC 4.1641</strain>
    </source>
</reference>
<name>A0ABW0A5F8_9ACTN</name>
<comment type="caution">
    <text evidence="1">The sequence shown here is derived from an EMBL/GenBank/DDBJ whole genome shotgun (WGS) entry which is preliminary data.</text>
</comment>